<dbReference type="Proteomes" id="UP000241899">
    <property type="component" value="Unassembled WGS sequence"/>
</dbReference>
<sequence length="109" mass="12434">MTKMVLEEIKQELIAANAVKGEEEFCVGWLGKNASYMRTLRFQQLQPSADALVVCASKLNYYRTKLERSSEARHRAWAERFAALHEKCTVALNEQAEAKWRVAERMGAA</sequence>
<gene>
    <name evidence="1" type="ORF">C5F46_14815</name>
</gene>
<dbReference type="OrthoDB" id="7872252at2"/>
<reference evidence="1 2" key="1">
    <citation type="submission" date="2018-03" db="EMBL/GenBank/DDBJ databases">
        <title>Rhodobacter veldkampii.</title>
        <authorList>
            <person name="Meyer T.E."/>
            <person name="Miller S."/>
            <person name="Lodha T."/>
            <person name="Gandham S."/>
            <person name="Chintalapati S."/>
            <person name="Chintalapati V.R."/>
        </authorList>
    </citation>
    <scope>NUCLEOTIDE SEQUENCE [LARGE SCALE GENOMIC DNA]</scope>
    <source>
        <strain evidence="1 2">DSM 11550</strain>
    </source>
</reference>
<protein>
    <submittedName>
        <fullName evidence="1">Uncharacterized protein</fullName>
    </submittedName>
</protein>
<organism evidence="1 2">
    <name type="scientific">Phaeovulum veldkampii DSM 11550</name>
    <dbReference type="NCBI Taxonomy" id="1185920"/>
    <lineage>
        <taxon>Bacteria</taxon>
        <taxon>Pseudomonadati</taxon>
        <taxon>Pseudomonadota</taxon>
        <taxon>Alphaproteobacteria</taxon>
        <taxon>Rhodobacterales</taxon>
        <taxon>Paracoccaceae</taxon>
        <taxon>Phaeovulum</taxon>
    </lineage>
</organism>
<evidence type="ECO:0000313" key="2">
    <source>
        <dbReference type="Proteomes" id="UP000241899"/>
    </source>
</evidence>
<dbReference type="InterPro" id="IPR046734">
    <property type="entry name" value="DUF6626"/>
</dbReference>
<dbReference type="Pfam" id="PF20331">
    <property type="entry name" value="DUF6626"/>
    <property type="match status" value="1"/>
</dbReference>
<keyword evidence="2" id="KW-1185">Reference proteome</keyword>
<dbReference type="AlphaFoldDB" id="A0A2T4J9E2"/>
<accession>A0A2T4J9E2</accession>
<dbReference type="RefSeq" id="WP_107326107.1">
    <property type="nucleotide sequence ID" value="NZ_PZKF01000057.1"/>
</dbReference>
<proteinExistence type="predicted"/>
<name>A0A2T4J9E2_9RHOB</name>
<dbReference type="EMBL" id="PZKF01000057">
    <property type="protein sequence ID" value="PTE14447.1"/>
    <property type="molecule type" value="Genomic_DNA"/>
</dbReference>
<comment type="caution">
    <text evidence="1">The sequence shown here is derived from an EMBL/GenBank/DDBJ whole genome shotgun (WGS) entry which is preliminary data.</text>
</comment>
<evidence type="ECO:0000313" key="1">
    <source>
        <dbReference type="EMBL" id="PTE14447.1"/>
    </source>
</evidence>